<evidence type="ECO:0000313" key="2">
    <source>
        <dbReference type="Proteomes" id="UP000660611"/>
    </source>
</evidence>
<protein>
    <submittedName>
        <fullName evidence="1">Uncharacterized protein</fullName>
    </submittedName>
</protein>
<dbReference type="EMBL" id="BONQ01000050">
    <property type="protein sequence ID" value="GIG45181.1"/>
    <property type="molecule type" value="Genomic_DNA"/>
</dbReference>
<dbReference type="AlphaFoldDB" id="A0A919PI06"/>
<keyword evidence="2" id="KW-1185">Reference proteome</keyword>
<sequence>MVAVQLYVEEGPAHRLQTGACGAVLTRGSPRDFHRCYEGVTPVRPLTAKVTGLIVL</sequence>
<organism evidence="1 2">
    <name type="scientific">Dactylosporangium siamense</name>
    <dbReference type="NCBI Taxonomy" id="685454"/>
    <lineage>
        <taxon>Bacteria</taxon>
        <taxon>Bacillati</taxon>
        <taxon>Actinomycetota</taxon>
        <taxon>Actinomycetes</taxon>
        <taxon>Micromonosporales</taxon>
        <taxon>Micromonosporaceae</taxon>
        <taxon>Dactylosporangium</taxon>
    </lineage>
</organism>
<comment type="caution">
    <text evidence="1">The sequence shown here is derived from an EMBL/GenBank/DDBJ whole genome shotgun (WGS) entry which is preliminary data.</text>
</comment>
<proteinExistence type="predicted"/>
<evidence type="ECO:0000313" key="1">
    <source>
        <dbReference type="EMBL" id="GIG45181.1"/>
    </source>
</evidence>
<gene>
    <name evidence="1" type="ORF">Dsi01nite_032220</name>
</gene>
<reference evidence="1" key="1">
    <citation type="submission" date="2021-01" db="EMBL/GenBank/DDBJ databases">
        <title>Whole genome shotgun sequence of Dactylosporangium siamense NBRC 106093.</title>
        <authorList>
            <person name="Komaki H."/>
            <person name="Tamura T."/>
        </authorList>
    </citation>
    <scope>NUCLEOTIDE SEQUENCE</scope>
    <source>
        <strain evidence="1">NBRC 106093</strain>
    </source>
</reference>
<dbReference type="Proteomes" id="UP000660611">
    <property type="component" value="Unassembled WGS sequence"/>
</dbReference>
<name>A0A919PI06_9ACTN</name>
<accession>A0A919PI06</accession>